<dbReference type="AlphaFoldDB" id="A0A1C5GDU8"/>
<keyword evidence="7" id="KW-1185">Reference proteome</keyword>
<evidence type="ECO:0000313" key="6">
    <source>
        <dbReference type="EMBL" id="SCG17939.1"/>
    </source>
</evidence>
<dbReference type="EMBL" id="LT607733">
    <property type="protein sequence ID" value="SCG17939.1"/>
    <property type="molecule type" value="Genomic_DNA"/>
</dbReference>
<evidence type="ECO:0000256" key="1">
    <source>
        <dbReference type="ARBA" id="ARBA00005417"/>
    </source>
</evidence>
<name>A0A1C5GDU8_MICEH</name>
<dbReference type="InterPro" id="IPR027417">
    <property type="entry name" value="P-loop_NTPase"/>
</dbReference>
<evidence type="ECO:0000259" key="5">
    <source>
        <dbReference type="PROSITE" id="PS50893"/>
    </source>
</evidence>
<dbReference type="PANTHER" id="PTHR43335">
    <property type="entry name" value="ABC TRANSPORTER, ATP-BINDING PROTEIN"/>
    <property type="match status" value="1"/>
</dbReference>
<comment type="similarity">
    <text evidence="1">Belongs to the ABC transporter superfamily.</text>
</comment>
<proteinExistence type="inferred from homology"/>
<dbReference type="Proteomes" id="UP000198251">
    <property type="component" value="Chromosome I"/>
</dbReference>
<dbReference type="Gene3D" id="3.40.50.300">
    <property type="entry name" value="P-loop containing nucleotide triphosphate hydrolases"/>
    <property type="match status" value="1"/>
</dbReference>
<accession>A0A1C5GDU8</accession>
<reference evidence="6 7" key="1">
    <citation type="submission" date="2016-06" db="EMBL/GenBank/DDBJ databases">
        <authorList>
            <person name="Kjaerup R.B."/>
            <person name="Dalgaard T.S."/>
            <person name="Juul-Madsen H.R."/>
        </authorList>
    </citation>
    <scope>NUCLEOTIDE SEQUENCE [LARGE SCALE GENOMIC DNA]</scope>
    <source>
        <strain evidence="6 7">DSM 43913</strain>
    </source>
</reference>
<keyword evidence="3" id="KW-0547">Nucleotide-binding</keyword>
<dbReference type="RefSeq" id="WP_089001614.1">
    <property type="nucleotide sequence ID" value="NZ_JBFAAC010000013.1"/>
</dbReference>
<dbReference type="PANTHER" id="PTHR43335:SF4">
    <property type="entry name" value="ABC TRANSPORTER, ATP-BINDING PROTEIN"/>
    <property type="match status" value="1"/>
</dbReference>
<dbReference type="GO" id="GO:0005524">
    <property type="term" value="F:ATP binding"/>
    <property type="evidence" value="ECO:0007669"/>
    <property type="project" value="UniProtKB-KW"/>
</dbReference>
<dbReference type="SMART" id="SM00382">
    <property type="entry name" value="AAA"/>
    <property type="match status" value="1"/>
</dbReference>
<protein>
    <submittedName>
        <fullName evidence="6">ABC-2 type transport system ATP-binding protein</fullName>
    </submittedName>
</protein>
<dbReference type="CDD" id="cd03268">
    <property type="entry name" value="ABC_BcrA_bacitracin_resist"/>
    <property type="match status" value="1"/>
</dbReference>
<organism evidence="6 7">
    <name type="scientific">Micromonospora echinofusca</name>
    <dbReference type="NCBI Taxonomy" id="47858"/>
    <lineage>
        <taxon>Bacteria</taxon>
        <taxon>Bacillati</taxon>
        <taxon>Actinomycetota</taxon>
        <taxon>Actinomycetes</taxon>
        <taxon>Micromonosporales</taxon>
        <taxon>Micromonosporaceae</taxon>
        <taxon>Micromonospora</taxon>
    </lineage>
</organism>
<evidence type="ECO:0000256" key="4">
    <source>
        <dbReference type="ARBA" id="ARBA00022840"/>
    </source>
</evidence>
<evidence type="ECO:0000313" key="7">
    <source>
        <dbReference type="Proteomes" id="UP000198251"/>
    </source>
</evidence>
<feature type="domain" description="ABC transporter" evidence="5">
    <location>
        <begin position="14"/>
        <end position="239"/>
    </location>
</feature>
<dbReference type="InterPro" id="IPR003439">
    <property type="entry name" value="ABC_transporter-like_ATP-bd"/>
</dbReference>
<evidence type="ECO:0000256" key="3">
    <source>
        <dbReference type="ARBA" id="ARBA00022741"/>
    </source>
</evidence>
<dbReference type="GO" id="GO:0016887">
    <property type="term" value="F:ATP hydrolysis activity"/>
    <property type="evidence" value="ECO:0007669"/>
    <property type="project" value="InterPro"/>
</dbReference>
<dbReference type="InterPro" id="IPR017871">
    <property type="entry name" value="ABC_transporter-like_CS"/>
</dbReference>
<dbReference type="InterPro" id="IPR003593">
    <property type="entry name" value="AAA+_ATPase"/>
</dbReference>
<dbReference type="GeneID" id="95803976"/>
<dbReference type="PROSITE" id="PS00211">
    <property type="entry name" value="ABC_TRANSPORTER_1"/>
    <property type="match status" value="1"/>
</dbReference>
<dbReference type="Pfam" id="PF00005">
    <property type="entry name" value="ABC_tran"/>
    <property type="match status" value="1"/>
</dbReference>
<dbReference type="PROSITE" id="PS50893">
    <property type="entry name" value="ABC_TRANSPORTER_2"/>
    <property type="match status" value="1"/>
</dbReference>
<dbReference type="SUPFAM" id="SSF52540">
    <property type="entry name" value="P-loop containing nucleoside triphosphate hydrolases"/>
    <property type="match status" value="1"/>
</dbReference>
<keyword evidence="4 6" id="KW-0067">ATP-binding</keyword>
<evidence type="ECO:0000256" key="2">
    <source>
        <dbReference type="ARBA" id="ARBA00022448"/>
    </source>
</evidence>
<keyword evidence="2" id="KW-0813">Transport</keyword>
<gene>
    <name evidence="6" type="ORF">GA0070610_4265</name>
</gene>
<sequence>MTITSPPVPPDAAVTLDGLTKRYGARTAVDQLTMHIPRGSVAGFVGPNGAGKTTAMAMLLGLVRPSAGTATVLGHPISHPARYLGRVGALIETPGFYPALTGLENLRVLAAMGGHDVARIPRVLEQVGLAGRGRSRFGQYSLGMKQRLGIAGALLGDPELVILDEPTNGLDPLGMSEMRELIAGLAGQGRTVLVSSHLLGELEQVCDWLLILDHGELVYQGATEAFAVGVELSVAAEGSADTGRLAELLVAAGYPVRRRGDELVVQLGDRDGRTAAAHVNRIAHAGGVVLSVLHRHRPSLEDQVLARTGGKR</sequence>